<gene>
    <name evidence="4" type="ORF">MIMGU_mgv1a024939mg</name>
</gene>
<dbReference type="EMBL" id="KI631788">
    <property type="protein sequence ID" value="EYU26073.1"/>
    <property type="molecule type" value="Genomic_DNA"/>
</dbReference>
<dbReference type="CDD" id="cd23509">
    <property type="entry name" value="Gnk2-like"/>
    <property type="match status" value="1"/>
</dbReference>
<sequence>QNYGCFKNETYVNNSAFDNNLRTLLSSLSSNMNDTGFYSAYAGRIPNRAYATALCRTDVQLDTCRSCVVNASVEIANLCVNRKQSILWKDTCTLRYSDEPIFGVRADGYFVMGRAGAFSSPDQFKQNLRVLVNGLRRQAASGGSLIKIFFYATSLQEVQPVLFNLKVRLDGGI</sequence>
<dbReference type="Pfam" id="PF01657">
    <property type="entry name" value="Stress-antifung"/>
    <property type="match status" value="1"/>
</dbReference>
<evidence type="ECO:0000256" key="2">
    <source>
        <dbReference type="ARBA" id="ARBA00022737"/>
    </source>
</evidence>
<accession>A0A022QFR3</accession>
<dbReference type="PROSITE" id="PS51473">
    <property type="entry name" value="GNK2"/>
    <property type="match status" value="1"/>
</dbReference>
<dbReference type="PANTHER" id="PTHR32099">
    <property type="entry name" value="CYSTEINE-RICH REPEAT SECRETORY PROTEIN"/>
    <property type="match status" value="1"/>
</dbReference>
<dbReference type="PANTHER" id="PTHR32099:SF51">
    <property type="entry name" value="CYSTEINE-RICH RECEPTOR-LIKE PROTEIN KINASE 25 ISOFORM X1"/>
    <property type="match status" value="1"/>
</dbReference>
<evidence type="ECO:0000313" key="4">
    <source>
        <dbReference type="EMBL" id="EYU26073.1"/>
    </source>
</evidence>
<evidence type="ECO:0000256" key="1">
    <source>
        <dbReference type="ARBA" id="ARBA00022729"/>
    </source>
</evidence>
<dbReference type="Gene3D" id="3.30.430.20">
    <property type="entry name" value="Gnk2 domain, C-X8-C-X2-C motif"/>
    <property type="match status" value="1"/>
</dbReference>
<organism evidence="4 5">
    <name type="scientific">Erythranthe guttata</name>
    <name type="common">Yellow monkey flower</name>
    <name type="synonym">Mimulus guttatus</name>
    <dbReference type="NCBI Taxonomy" id="4155"/>
    <lineage>
        <taxon>Eukaryota</taxon>
        <taxon>Viridiplantae</taxon>
        <taxon>Streptophyta</taxon>
        <taxon>Embryophyta</taxon>
        <taxon>Tracheophyta</taxon>
        <taxon>Spermatophyta</taxon>
        <taxon>Magnoliopsida</taxon>
        <taxon>eudicotyledons</taxon>
        <taxon>Gunneridae</taxon>
        <taxon>Pentapetalae</taxon>
        <taxon>asterids</taxon>
        <taxon>lamiids</taxon>
        <taxon>Lamiales</taxon>
        <taxon>Phrymaceae</taxon>
        <taxon>Erythranthe</taxon>
    </lineage>
</organism>
<name>A0A022QFR3_ERYGU</name>
<feature type="non-terminal residue" evidence="4">
    <location>
        <position position="1"/>
    </location>
</feature>
<reference evidence="4 5" key="1">
    <citation type="journal article" date="2013" name="Proc. Natl. Acad. Sci. U.S.A.">
        <title>Fine-scale variation in meiotic recombination in Mimulus inferred from population shotgun sequencing.</title>
        <authorList>
            <person name="Hellsten U."/>
            <person name="Wright K.M."/>
            <person name="Jenkins J."/>
            <person name="Shu S."/>
            <person name="Yuan Y."/>
            <person name="Wessler S.R."/>
            <person name="Schmutz J."/>
            <person name="Willis J.H."/>
            <person name="Rokhsar D.S."/>
        </authorList>
    </citation>
    <scope>NUCLEOTIDE SEQUENCE [LARGE SCALE GENOMIC DNA]</scope>
    <source>
        <strain evidence="5">cv. DUN x IM62</strain>
    </source>
</reference>
<keyword evidence="5" id="KW-1185">Reference proteome</keyword>
<keyword evidence="2" id="KW-0677">Repeat</keyword>
<keyword evidence="1" id="KW-0732">Signal</keyword>
<dbReference type="InterPro" id="IPR002902">
    <property type="entry name" value="GNK2"/>
</dbReference>
<evidence type="ECO:0000259" key="3">
    <source>
        <dbReference type="PROSITE" id="PS51473"/>
    </source>
</evidence>
<protein>
    <recommendedName>
        <fullName evidence="3">Gnk2-homologous domain-containing protein</fullName>
    </recommendedName>
</protein>
<dbReference type="InterPro" id="IPR038408">
    <property type="entry name" value="GNK2_sf"/>
</dbReference>
<feature type="domain" description="Gnk2-homologous" evidence="3">
    <location>
        <begin position="1"/>
        <end position="101"/>
    </location>
</feature>
<dbReference type="STRING" id="4155.A0A022QFR3"/>
<dbReference type="AlphaFoldDB" id="A0A022QFR3"/>
<dbReference type="Proteomes" id="UP000030748">
    <property type="component" value="Unassembled WGS sequence"/>
</dbReference>
<evidence type="ECO:0000313" key="5">
    <source>
        <dbReference type="Proteomes" id="UP000030748"/>
    </source>
</evidence>
<proteinExistence type="predicted"/>